<dbReference type="EMBL" id="LR824022">
    <property type="protein sequence ID" value="CAD0203579.1"/>
    <property type="molecule type" value="Genomic_DNA"/>
</dbReference>
<dbReference type="GO" id="GO:0016757">
    <property type="term" value="F:glycosyltransferase activity"/>
    <property type="evidence" value="ECO:0007669"/>
    <property type="project" value="UniProtKB-UniRule"/>
</dbReference>
<evidence type="ECO:0000313" key="3">
    <source>
        <dbReference type="EMBL" id="CAD0203579.1"/>
    </source>
</evidence>
<keyword evidence="1" id="KW-0812">Transmembrane</keyword>
<keyword evidence="1" id="KW-0808">Transferase</keyword>
<organism evidence="3 4">
    <name type="scientific">Chrysodeixis includens</name>
    <name type="common">Soybean looper</name>
    <name type="synonym">Pseudoplusia includens</name>
    <dbReference type="NCBI Taxonomy" id="689277"/>
    <lineage>
        <taxon>Eukaryota</taxon>
        <taxon>Metazoa</taxon>
        <taxon>Ecdysozoa</taxon>
        <taxon>Arthropoda</taxon>
        <taxon>Hexapoda</taxon>
        <taxon>Insecta</taxon>
        <taxon>Pterygota</taxon>
        <taxon>Neoptera</taxon>
        <taxon>Endopterygota</taxon>
        <taxon>Lepidoptera</taxon>
        <taxon>Glossata</taxon>
        <taxon>Ditrysia</taxon>
        <taxon>Noctuoidea</taxon>
        <taxon>Noctuidae</taxon>
        <taxon>Plusiinae</taxon>
        <taxon>Chrysodeixis</taxon>
    </lineage>
</organism>
<feature type="domain" description="Fucosyltransferase C-terminal" evidence="2">
    <location>
        <begin position="2"/>
        <end position="46"/>
    </location>
</feature>
<keyword evidence="4" id="KW-1185">Reference proteome</keyword>
<reference evidence="3" key="1">
    <citation type="submission" date="2021-12" db="EMBL/GenBank/DDBJ databases">
        <authorList>
            <person name="King R."/>
        </authorList>
    </citation>
    <scope>NUCLEOTIDE SEQUENCE</scope>
</reference>
<evidence type="ECO:0000313" key="4">
    <source>
        <dbReference type="Proteomes" id="UP001154114"/>
    </source>
</evidence>
<protein>
    <recommendedName>
        <fullName evidence="1">Fucosyltransferase</fullName>
        <ecNumber evidence="1">2.4.1.-</ecNumber>
    </recommendedName>
</protein>
<dbReference type="AlphaFoldDB" id="A0A9N8L468"/>
<accession>A0A9N8L468</accession>
<gene>
    <name evidence="3" type="ORF">CINC_LOCUS5227</name>
</gene>
<proteinExistence type="inferred from homology"/>
<dbReference type="Proteomes" id="UP001154114">
    <property type="component" value="Chromosome 19"/>
</dbReference>
<evidence type="ECO:0000259" key="2">
    <source>
        <dbReference type="Pfam" id="PF00852"/>
    </source>
</evidence>
<name>A0A9N8L468_CHRIL</name>
<sequence length="77" mass="9786">MNDLIKNKEKYYDYFRWRNHYVIKESSILEPCSLCNFMNNEDWLRNRISYIRFRQWWNPFYEDVCGSRKKYSVLENK</sequence>
<keyword evidence="1" id="KW-0328">Glycosyltransferase</keyword>
<dbReference type="EC" id="2.4.1.-" evidence="1"/>
<dbReference type="OrthoDB" id="427096at2759"/>
<comment type="similarity">
    <text evidence="1">Belongs to the glycosyltransferase 10 family.</text>
</comment>
<keyword evidence="1" id="KW-0333">Golgi apparatus</keyword>
<dbReference type="GO" id="GO:0032580">
    <property type="term" value="C:Golgi cisterna membrane"/>
    <property type="evidence" value="ECO:0007669"/>
    <property type="project" value="UniProtKB-SubCell"/>
</dbReference>
<keyword evidence="1" id="KW-0472">Membrane</keyword>
<dbReference type="Pfam" id="PF00852">
    <property type="entry name" value="Glyco_transf_10"/>
    <property type="match status" value="1"/>
</dbReference>
<evidence type="ECO:0000256" key="1">
    <source>
        <dbReference type="RuleBase" id="RU003832"/>
    </source>
</evidence>
<comment type="subcellular location">
    <subcellularLocation>
        <location evidence="1">Golgi apparatus</location>
        <location evidence="1">Golgi stack membrane</location>
        <topology evidence="1">Single-pass type II membrane protein</topology>
    </subcellularLocation>
</comment>
<dbReference type="InterPro" id="IPR055270">
    <property type="entry name" value="Glyco_tran_10_C"/>
</dbReference>